<evidence type="ECO:0000259" key="3">
    <source>
        <dbReference type="Pfam" id="PF13977"/>
    </source>
</evidence>
<dbReference type="PANTHER" id="PTHR30055">
    <property type="entry name" value="HTH-TYPE TRANSCRIPTIONAL REGULATOR RUTR"/>
    <property type="match status" value="1"/>
</dbReference>
<gene>
    <name evidence="4" type="ORF">SAMN05414137_124115</name>
</gene>
<keyword evidence="5" id="KW-1185">Reference proteome</keyword>
<sequence>MTPPKPAAPQEPQSGGDTGLPIGRTSNNVPGMSSSAPPKRVRKSPEARRAEIVARAATIALTEGLECITMRRVAEDLTVRPGLISHYFPVAEELVAEAFGTAAAEELEELMPAERPAGGALDQLALFFARSTGVRYDDMSRLWLNARHLSRFRPVLADRVAVQEAAWRDRLTRLLREGTAEGAFKPADPAVAAIQILVVLDGLGVHANTDRTNRPQAVTDMAATTAERELGLAPGSLLALVRAEQPVTAEASAAPAPTTPAPPDPSAPTA</sequence>
<feature type="compositionally biased region" description="Polar residues" evidence="2">
    <location>
        <begin position="24"/>
        <end position="36"/>
    </location>
</feature>
<organism evidence="4 5">
    <name type="scientific">Streptacidiphilus jiangxiensis</name>
    <dbReference type="NCBI Taxonomy" id="235985"/>
    <lineage>
        <taxon>Bacteria</taxon>
        <taxon>Bacillati</taxon>
        <taxon>Actinomycetota</taxon>
        <taxon>Actinomycetes</taxon>
        <taxon>Kitasatosporales</taxon>
        <taxon>Streptomycetaceae</taxon>
        <taxon>Streptacidiphilus</taxon>
    </lineage>
</organism>
<dbReference type="SUPFAM" id="SSF48498">
    <property type="entry name" value="Tetracyclin repressor-like, C-terminal domain"/>
    <property type="match status" value="1"/>
</dbReference>
<dbReference type="STRING" id="235985.SAMN05414137_124115"/>
<evidence type="ECO:0000256" key="2">
    <source>
        <dbReference type="SAM" id="MobiDB-lite"/>
    </source>
</evidence>
<feature type="compositionally biased region" description="Low complexity" evidence="2">
    <location>
        <begin position="247"/>
        <end position="256"/>
    </location>
</feature>
<dbReference type="eggNOG" id="COG1309">
    <property type="taxonomic scope" value="Bacteria"/>
</dbReference>
<dbReference type="EMBL" id="FOAZ01000024">
    <property type="protein sequence ID" value="SEM34963.1"/>
    <property type="molecule type" value="Genomic_DNA"/>
</dbReference>
<dbReference type="InterPro" id="IPR036271">
    <property type="entry name" value="Tet_transcr_reg_TetR-rel_C_sf"/>
</dbReference>
<dbReference type="AlphaFoldDB" id="A0A1H7XMU2"/>
<dbReference type="SUPFAM" id="SSF46689">
    <property type="entry name" value="Homeodomain-like"/>
    <property type="match status" value="1"/>
</dbReference>
<dbReference type="Pfam" id="PF13977">
    <property type="entry name" value="TetR_C_6"/>
    <property type="match status" value="1"/>
</dbReference>
<dbReference type="Gene3D" id="1.10.357.10">
    <property type="entry name" value="Tetracycline Repressor, domain 2"/>
    <property type="match status" value="1"/>
</dbReference>
<dbReference type="InterPro" id="IPR039538">
    <property type="entry name" value="BetI_C"/>
</dbReference>
<feature type="region of interest" description="Disordered" evidence="2">
    <location>
        <begin position="1"/>
        <end position="47"/>
    </location>
</feature>
<reference evidence="5" key="1">
    <citation type="submission" date="2016-10" db="EMBL/GenBank/DDBJ databases">
        <authorList>
            <person name="Varghese N."/>
        </authorList>
    </citation>
    <scope>NUCLEOTIDE SEQUENCE [LARGE SCALE GENOMIC DNA]</scope>
    <source>
        <strain evidence="5">DSM 45096 / BCRC 16803 / CGMCC 4.1857 / CIP 109030 / JCM 12277 / KCTC 19219 / NBRC 100920 / 33214</strain>
    </source>
</reference>
<dbReference type="InterPro" id="IPR050109">
    <property type="entry name" value="HTH-type_TetR-like_transc_reg"/>
</dbReference>
<feature type="domain" description="BetI-type transcriptional repressor C-terminal" evidence="3">
    <location>
        <begin position="139"/>
        <end position="229"/>
    </location>
</feature>
<dbReference type="Proteomes" id="UP000183015">
    <property type="component" value="Unassembled WGS sequence"/>
</dbReference>
<dbReference type="PANTHER" id="PTHR30055:SF228">
    <property type="entry name" value="TRANSCRIPTIONAL REGULATOR-RELATED"/>
    <property type="match status" value="1"/>
</dbReference>
<protein>
    <submittedName>
        <fullName evidence="4">DNA-binding transcriptional regulator, AcrR family</fullName>
    </submittedName>
</protein>
<evidence type="ECO:0000313" key="4">
    <source>
        <dbReference type="EMBL" id="SEM34963.1"/>
    </source>
</evidence>
<evidence type="ECO:0000256" key="1">
    <source>
        <dbReference type="ARBA" id="ARBA00023125"/>
    </source>
</evidence>
<name>A0A1H7XMU2_STRJI</name>
<accession>A0A1H7XMU2</accession>
<dbReference type="GO" id="GO:0003700">
    <property type="term" value="F:DNA-binding transcription factor activity"/>
    <property type="evidence" value="ECO:0007669"/>
    <property type="project" value="TreeGrafter"/>
</dbReference>
<proteinExistence type="predicted"/>
<evidence type="ECO:0000313" key="5">
    <source>
        <dbReference type="Proteomes" id="UP000183015"/>
    </source>
</evidence>
<dbReference type="InterPro" id="IPR009057">
    <property type="entry name" value="Homeodomain-like_sf"/>
</dbReference>
<dbReference type="GO" id="GO:0000976">
    <property type="term" value="F:transcription cis-regulatory region binding"/>
    <property type="evidence" value="ECO:0007669"/>
    <property type="project" value="TreeGrafter"/>
</dbReference>
<feature type="compositionally biased region" description="Pro residues" evidence="2">
    <location>
        <begin position="257"/>
        <end position="270"/>
    </location>
</feature>
<keyword evidence="1 4" id="KW-0238">DNA-binding</keyword>
<feature type="region of interest" description="Disordered" evidence="2">
    <location>
        <begin position="247"/>
        <end position="270"/>
    </location>
</feature>